<evidence type="ECO:0000313" key="2">
    <source>
        <dbReference type="Proteomes" id="UP001279734"/>
    </source>
</evidence>
<accession>A0AAD3XPQ4</accession>
<sequence>MAHAALSSVFVKLSQSGGGRRGARLGFRLLVLSKTTIGFAGKENTAVDDDCGHVISYVQIYDLIIGNIWHG</sequence>
<gene>
    <name evidence="1" type="ORF">Nepgr_013990</name>
</gene>
<keyword evidence="2" id="KW-1185">Reference proteome</keyword>
<reference evidence="1" key="1">
    <citation type="submission" date="2023-05" db="EMBL/GenBank/DDBJ databases">
        <title>Nepenthes gracilis genome sequencing.</title>
        <authorList>
            <person name="Fukushima K."/>
        </authorList>
    </citation>
    <scope>NUCLEOTIDE SEQUENCE</scope>
    <source>
        <strain evidence="1">SING2019-196</strain>
    </source>
</reference>
<dbReference type="EMBL" id="BSYO01000011">
    <property type="protein sequence ID" value="GMH12149.1"/>
    <property type="molecule type" value="Genomic_DNA"/>
</dbReference>
<protein>
    <submittedName>
        <fullName evidence="1">Uncharacterized protein</fullName>
    </submittedName>
</protein>
<evidence type="ECO:0000313" key="1">
    <source>
        <dbReference type="EMBL" id="GMH12149.1"/>
    </source>
</evidence>
<comment type="caution">
    <text evidence="1">The sequence shown here is derived from an EMBL/GenBank/DDBJ whole genome shotgun (WGS) entry which is preliminary data.</text>
</comment>
<organism evidence="1 2">
    <name type="scientific">Nepenthes gracilis</name>
    <name type="common">Slender pitcher plant</name>
    <dbReference type="NCBI Taxonomy" id="150966"/>
    <lineage>
        <taxon>Eukaryota</taxon>
        <taxon>Viridiplantae</taxon>
        <taxon>Streptophyta</taxon>
        <taxon>Embryophyta</taxon>
        <taxon>Tracheophyta</taxon>
        <taxon>Spermatophyta</taxon>
        <taxon>Magnoliopsida</taxon>
        <taxon>eudicotyledons</taxon>
        <taxon>Gunneridae</taxon>
        <taxon>Pentapetalae</taxon>
        <taxon>Caryophyllales</taxon>
        <taxon>Nepenthaceae</taxon>
        <taxon>Nepenthes</taxon>
    </lineage>
</organism>
<dbReference type="AlphaFoldDB" id="A0AAD3XPQ4"/>
<proteinExistence type="predicted"/>
<name>A0AAD3XPQ4_NEPGR</name>
<dbReference type="Proteomes" id="UP001279734">
    <property type="component" value="Unassembled WGS sequence"/>
</dbReference>